<feature type="transmembrane region" description="Helical" evidence="1">
    <location>
        <begin position="90"/>
        <end position="107"/>
    </location>
</feature>
<organism evidence="2 3">
    <name type="scientific">Negadavirga shengliensis</name>
    <dbReference type="NCBI Taxonomy" id="1389218"/>
    <lineage>
        <taxon>Bacteria</taxon>
        <taxon>Pseudomonadati</taxon>
        <taxon>Bacteroidota</taxon>
        <taxon>Cytophagia</taxon>
        <taxon>Cytophagales</taxon>
        <taxon>Cyclobacteriaceae</taxon>
        <taxon>Negadavirga</taxon>
    </lineage>
</organism>
<dbReference type="Gene3D" id="2.60.40.1120">
    <property type="entry name" value="Carboxypeptidase-like, regulatory domain"/>
    <property type="match status" value="1"/>
</dbReference>
<feature type="transmembrane region" description="Helical" evidence="1">
    <location>
        <begin position="55"/>
        <end position="78"/>
    </location>
</feature>
<dbReference type="InterPro" id="IPR008969">
    <property type="entry name" value="CarboxyPept-like_regulatory"/>
</dbReference>
<dbReference type="SUPFAM" id="SSF49464">
    <property type="entry name" value="Carboxypeptidase regulatory domain-like"/>
    <property type="match status" value="1"/>
</dbReference>
<proteinExistence type="predicted"/>
<accession>A0ABV9T7X9</accession>
<keyword evidence="3" id="KW-1185">Reference proteome</keyword>
<evidence type="ECO:0000313" key="2">
    <source>
        <dbReference type="EMBL" id="MFC4874837.1"/>
    </source>
</evidence>
<gene>
    <name evidence="2" type="ORF">ACFPFU_24245</name>
</gene>
<dbReference type="RefSeq" id="WP_377069073.1">
    <property type="nucleotide sequence ID" value="NZ_JBHSJJ010000023.1"/>
</dbReference>
<name>A0ABV9T7X9_9BACT</name>
<dbReference type="EMBL" id="JBHSJJ010000023">
    <property type="protein sequence ID" value="MFC4874837.1"/>
    <property type="molecule type" value="Genomic_DNA"/>
</dbReference>
<sequence>MKRSERKPKARAGEMLSPREYLVVALVGFILSIGLAVLYVLYIVERVDELNDLRFYYLILVLFGLAASAVLFGAMNSYASLQGEHLGKQFQLTGPVVGVGLVVWFGLHPPGIVAENTLTVRVFDRNGASVSQGTVALYLNQYIRDQSIDTRGQALFTELPARKSSEKVKIEVSSPGYKRVQFDTVLKHSTVMELKLELNPVILISGRAKRANENPIPDVEIHVDGTRYAVRSTTDGTYTLRLEEYTLGDKVTITSSHPRFEDKTVPLQITDPEIGNVDFVLNPIDN</sequence>
<keyword evidence="1" id="KW-1133">Transmembrane helix</keyword>
<dbReference type="Proteomes" id="UP001595818">
    <property type="component" value="Unassembled WGS sequence"/>
</dbReference>
<keyword evidence="1" id="KW-0812">Transmembrane</keyword>
<comment type="caution">
    <text evidence="2">The sequence shown here is derived from an EMBL/GenBank/DDBJ whole genome shotgun (WGS) entry which is preliminary data.</text>
</comment>
<evidence type="ECO:0008006" key="4">
    <source>
        <dbReference type="Google" id="ProtNLM"/>
    </source>
</evidence>
<reference evidence="3" key="1">
    <citation type="journal article" date="2019" name="Int. J. Syst. Evol. Microbiol.">
        <title>The Global Catalogue of Microorganisms (GCM) 10K type strain sequencing project: providing services to taxonomists for standard genome sequencing and annotation.</title>
        <authorList>
            <consortium name="The Broad Institute Genomics Platform"/>
            <consortium name="The Broad Institute Genome Sequencing Center for Infectious Disease"/>
            <person name="Wu L."/>
            <person name="Ma J."/>
        </authorList>
    </citation>
    <scope>NUCLEOTIDE SEQUENCE [LARGE SCALE GENOMIC DNA]</scope>
    <source>
        <strain evidence="3">CGMCC 4.7466</strain>
    </source>
</reference>
<evidence type="ECO:0000256" key="1">
    <source>
        <dbReference type="SAM" id="Phobius"/>
    </source>
</evidence>
<keyword evidence="1" id="KW-0472">Membrane</keyword>
<feature type="transmembrane region" description="Helical" evidence="1">
    <location>
        <begin position="21"/>
        <end position="43"/>
    </location>
</feature>
<evidence type="ECO:0000313" key="3">
    <source>
        <dbReference type="Proteomes" id="UP001595818"/>
    </source>
</evidence>
<protein>
    <recommendedName>
        <fullName evidence="4">Carboxypeptidase regulatory-like domain-containing protein</fullName>
    </recommendedName>
</protein>